<dbReference type="SUPFAM" id="SSF55729">
    <property type="entry name" value="Acyl-CoA N-acyltransferases (Nat)"/>
    <property type="match status" value="1"/>
</dbReference>
<evidence type="ECO:0000256" key="8">
    <source>
        <dbReference type="PROSITE-ProRule" id="PRU00533"/>
    </source>
</evidence>
<keyword evidence="3 8" id="KW-0673">Quorum sensing</keyword>
<dbReference type="PATRIC" id="fig|1268237.3.peg.1432"/>
<sequence>MYVFQGTLAEHPNPNMAKQLYQLRKRVFADRLGWDVEPNGDMEQDQYDRADTRWVLIEDDQGLCACVRLLSCDRPYMMPDIFPTTLAGEPAPRSADSWEMTRLAIDADRAPRFDNGVSELTLILFREANRYAMAHGVRELIGVASTPVERIYRRMGLPITRLGHGKPVDLGVVRGLGIRLLVGEPLDQALALPLQGHYERLSPRERPLLPQPAREMVL</sequence>
<dbReference type="InterPro" id="IPR016181">
    <property type="entry name" value="Acyl_CoA_acyltransferase"/>
</dbReference>
<evidence type="ECO:0000256" key="2">
    <source>
        <dbReference type="ARBA" id="ARBA00018768"/>
    </source>
</evidence>
<dbReference type="PROSITE" id="PS51187">
    <property type="entry name" value="AUTOINDUCER_SYNTH_2"/>
    <property type="match status" value="1"/>
</dbReference>
<evidence type="ECO:0000313" key="11">
    <source>
        <dbReference type="Proteomes" id="UP000023775"/>
    </source>
</evidence>
<name>N9VMJ0_9GAMM</name>
<accession>N9VMJ0</accession>
<dbReference type="AlphaFoldDB" id="N9VMJ0"/>
<dbReference type="PROSITE" id="PS00949">
    <property type="entry name" value="AUTOINDUCER_SYNTH_1"/>
    <property type="match status" value="1"/>
</dbReference>
<keyword evidence="5 9" id="KW-0949">S-adenosyl-L-methionine</keyword>
<dbReference type="GO" id="GO:0007165">
    <property type="term" value="P:signal transduction"/>
    <property type="evidence" value="ECO:0007669"/>
    <property type="project" value="TreeGrafter"/>
</dbReference>
<dbReference type="Pfam" id="PF00765">
    <property type="entry name" value="Autoind_synth"/>
    <property type="match status" value="1"/>
</dbReference>
<evidence type="ECO:0000313" key="10">
    <source>
        <dbReference type="EMBL" id="ENY72581.1"/>
    </source>
</evidence>
<reference evidence="10 11" key="1">
    <citation type="journal article" date="2013" name="Genome Announc.">
        <title>Draft Genome Sequence of the Aeromonas diversa Type Strain.</title>
        <authorList>
            <person name="Farfan M."/>
            <person name="Spataro N."/>
            <person name="Sanglas A."/>
            <person name="Albarral V."/>
            <person name="Loren J.G."/>
            <person name="Bosch E."/>
            <person name="Fuste M.C."/>
        </authorList>
    </citation>
    <scope>NUCLEOTIDE SEQUENCE [LARGE SCALE GENOMIC DNA]</scope>
    <source>
        <strain evidence="10 11">2478-85</strain>
    </source>
</reference>
<dbReference type="InterPro" id="IPR001690">
    <property type="entry name" value="Autoind_synthase"/>
</dbReference>
<dbReference type="PANTHER" id="PTHR39322">
    <property type="entry name" value="ACYL-HOMOSERINE-LACTONE SYNTHASE"/>
    <property type="match status" value="1"/>
</dbReference>
<comment type="catalytic activity">
    <reaction evidence="7 9">
        <text>a fatty acyl-[ACP] + S-adenosyl-L-methionine = an N-acyl-L-homoserine lactone + S-methyl-5'-thioadenosine + holo-[ACP] + H(+)</text>
        <dbReference type="Rhea" id="RHEA:10096"/>
        <dbReference type="Rhea" id="RHEA-COMP:9685"/>
        <dbReference type="Rhea" id="RHEA-COMP:14125"/>
        <dbReference type="ChEBI" id="CHEBI:15378"/>
        <dbReference type="ChEBI" id="CHEBI:17509"/>
        <dbReference type="ChEBI" id="CHEBI:55474"/>
        <dbReference type="ChEBI" id="CHEBI:59789"/>
        <dbReference type="ChEBI" id="CHEBI:64479"/>
        <dbReference type="ChEBI" id="CHEBI:138651"/>
        <dbReference type="EC" id="2.3.1.184"/>
    </reaction>
</comment>
<organism evidence="10 11">
    <name type="scientific">Aeromonas diversa CDC 2478-85</name>
    <dbReference type="NCBI Taxonomy" id="1268237"/>
    <lineage>
        <taxon>Bacteria</taxon>
        <taxon>Pseudomonadati</taxon>
        <taxon>Pseudomonadota</taxon>
        <taxon>Gammaproteobacteria</taxon>
        <taxon>Aeromonadales</taxon>
        <taxon>Aeromonadaceae</taxon>
        <taxon>Aeromonas</taxon>
    </lineage>
</organism>
<dbReference type="RefSeq" id="WP_005350779.1">
    <property type="nucleotide sequence ID" value="NZ_APVG01000014.1"/>
</dbReference>
<dbReference type="Gene3D" id="3.40.630.30">
    <property type="match status" value="1"/>
</dbReference>
<dbReference type="PANTHER" id="PTHR39322:SF1">
    <property type="entry name" value="ISOVALERYL-HOMOSERINE LACTONE SYNTHASE"/>
    <property type="match status" value="1"/>
</dbReference>
<dbReference type="EMBL" id="APVG01000014">
    <property type="protein sequence ID" value="ENY72581.1"/>
    <property type="molecule type" value="Genomic_DNA"/>
</dbReference>
<evidence type="ECO:0000256" key="7">
    <source>
        <dbReference type="ARBA" id="ARBA00048576"/>
    </source>
</evidence>
<proteinExistence type="inferred from homology"/>
<dbReference type="PRINTS" id="PR01549">
    <property type="entry name" value="AUTOINDCRSYN"/>
</dbReference>
<evidence type="ECO:0000256" key="4">
    <source>
        <dbReference type="ARBA" id="ARBA00022679"/>
    </source>
</evidence>
<comment type="similarity">
    <text evidence="8 9">Belongs to the autoinducer synthase family.</text>
</comment>
<dbReference type="InterPro" id="IPR018311">
    <property type="entry name" value="Autoind_synth_CS"/>
</dbReference>
<comment type="caution">
    <text evidence="10">The sequence shown here is derived from an EMBL/GenBank/DDBJ whole genome shotgun (WGS) entry which is preliminary data.</text>
</comment>
<keyword evidence="6 8" id="KW-0071">Autoinducer synthesis</keyword>
<dbReference type="Proteomes" id="UP000023775">
    <property type="component" value="Unassembled WGS sequence"/>
</dbReference>
<dbReference type="OrthoDB" id="6023281at2"/>
<gene>
    <name evidence="10" type="ORF">G114_07259</name>
</gene>
<dbReference type="eggNOG" id="COG3916">
    <property type="taxonomic scope" value="Bacteria"/>
</dbReference>
<evidence type="ECO:0000256" key="3">
    <source>
        <dbReference type="ARBA" id="ARBA00022654"/>
    </source>
</evidence>
<keyword evidence="4 9" id="KW-0808">Transferase</keyword>
<dbReference type="GO" id="GO:0009372">
    <property type="term" value="P:quorum sensing"/>
    <property type="evidence" value="ECO:0007669"/>
    <property type="project" value="UniProtKB-UniRule"/>
</dbReference>
<evidence type="ECO:0000256" key="9">
    <source>
        <dbReference type="RuleBase" id="RU361135"/>
    </source>
</evidence>
<evidence type="ECO:0000256" key="6">
    <source>
        <dbReference type="ARBA" id="ARBA00022929"/>
    </source>
</evidence>
<dbReference type="GO" id="GO:0061579">
    <property type="term" value="F:N-acyl homoserine lactone synthase activity"/>
    <property type="evidence" value="ECO:0007669"/>
    <property type="project" value="UniProtKB-UniRule"/>
</dbReference>
<evidence type="ECO:0000256" key="1">
    <source>
        <dbReference type="ARBA" id="ARBA00012340"/>
    </source>
</evidence>
<dbReference type="EC" id="2.3.1.184" evidence="1 9"/>
<evidence type="ECO:0000256" key="5">
    <source>
        <dbReference type="ARBA" id="ARBA00022691"/>
    </source>
</evidence>
<keyword evidence="11" id="KW-1185">Reference proteome</keyword>
<protein>
    <recommendedName>
        <fullName evidence="2 9">Acyl-homoserine-lactone synthase</fullName>
        <ecNumber evidence="1 9">2.3.1.184</ecNumber>
    </recommendedName>
    <alternativeName>
        <fullName evidence="9">Autoinducer synthesis protein</fullName>
    </alternativeName>
</protein>